<keyword evidence="2" id="KW-1185">Reference proteome</keyword>
<organism evidence="1 2">
    <name type="scientific">Tulasnella calospora MUT 4182</name>
    <dbReference type="NCBI Taxonomy" id="1051891"/>
    <lineage>
        <taxon>Eukaryota</taxon>
        <taxon>Fungi</taxon>
        <taxon>Dikarya</taxon>
        <taxon>Basidiomycota</taxon>
        <taxon>Agaricomycotina</taxon>
        <taxon>Agaricomycetes</taxon>
        <taxon>Cantharellales</taxon>
        <taxon>Tulasnellaceae</taxon>
        <taxon>Tulasnella</taxon>
    </lineage>
</organism>
<evidence type="ECO:0000313" key="1">
    <source>
        <dbReference type="EMBL" id="KIO32538.1"/>
    </source>
</evidence>
<protein>
    <submittedName>
        <fullName evidence="1">Uncharacterized protein</fullName>
    </submittedName>
</protein>
<gene>
    <name evidence="1" type="ORF">M407DRAFT_105312</name>
</gene>
<proteinExistence type="predicted"/>
<evidence type="ECO:0000313" key="2">
    <source>
        <dbReference type="Proteomes" id="UP000054248"/>
    </source>
</evidence>
<dbReference type="AlphaFoldDB" id="A0A0C3LEZ5"/>
<name>A0A0C3LEZ5_9AGAM</name>
<accession>A0A0C3LEZ5</accession>
<reference evidence="2" key="2">
    <citation type="submission" date="2015-01" db="EMBL/GenBank/DDBJ databases">
        <title>Evolutionary Origins and Diversification of the Mycorrhizal Mutualists.</title>
        <authorList>
            <consortium name="DOE Joint Genome Institute"/>
            <consortium name="Mycorrhizal Genomics Consortium"/>
            <person name="Kohler A."/>
            <person name="Kuo A."/>
            <person name="Nagy L.G."/>
            <person name="Floudas D."/>
            <person name="Copeland A."/>
            <person name="Barry K.W."/>
            <person name="Cichocki N."/>
            <person name="Veneault-Fourrey C."/>
            <person name="LaButti K."/>
            <person name="Lindquist E.A."/>
            <person name="Lipzen A."/>
            <person name="Lundell T."/>
            <person name="Morin E."/>
            <person name="Murat C."/>
            <person name="Riley R."/>
            <person name="Ohm R."/>
            <person name="Sun H."/>
            <person name="Tunlid A."/>
            <person name="Henrissat B."/>
            <person name="Grigoriev I.V."/>
            <person name="Hibbett D.S."/>
            <person name="Martin F."/>
        </authorList>
    </citation>
    <scope>NUCLEOTIDE SEQUENCE [LARGE SCALE GENOMIC DNA]</scope>
    <source>
        <strain evidence="2">MUT 4182</strain>
    </source>
</reference>
<dbReference type="EMBL" id="KN822954">
    <property type="protein sequence ID" value="KIO32538.1"/>
    <property type="molecule type" value="Genomic_DNA"/>
</dbReference>
<reference evidence="1 2" key="1">
    <citation type="submission" date="2014-04" db="EMBL/GenBank/DDBJ databases">
        <authorList>
            <consortium name="DOE Joint Genome Institute"/>
            <person name="Kuo A."/>
            <person name="Girlanda M."/>
            <person name="Perotto S."/>
            <person name="Kohler A."/>
            <person name="Nagy L.G."/>
            <person name="Floudas D."/>
            <person name="Copeland A."/>
            <person name="Barry K.W."/>
            <person name="Cichocki N."/>
            <person name="Veneault-Fourrey C."/>
            <person name="LaButti K."/>
            <person name="Lindquist E.A."/>
            <person name="Lipzen A."/>
            <person name="Lundell T."/>
            <person name="Morin E."/>
            <person name="Murat C."/>
            <person name="Sun H."/>
            <person name="Tunlid A."/>
            <person name="Henrissat B."/>
            <person name="Grigoriev I.V."/>
            <person name="Hibbett D.S."/>
            <person name="Martin F."/>
            <person name="Nordberg H.P."/>
            <person name="Cantor M.N."/>
            <person name="Hua S.X."/>
        </authorList>
    </citation>
    <scope>NUCLEOTIDE SEQUENCE [LARGE SCALE GENOMIC DNA]</scope>
    <source>
        <strain evidence="1 2">MUT 4182</strain>
    </source>
</reference>
<dbReference type="HOGENOM" id="CLU_2639901_0_0_1"/>
<dbReference type="Proteomes" id="UP000054248">
    <property type="component" value="Unassembled WGS sequence"/>
</dbReference>
<sequence length="77" mass="8564">MAIGQLPYWLNNLWLSFSSGLQRSLNNHLHLFTENQLSRGLLLAPETVQASASRWSPAKLPCSAISRTHIFEESIGG</sequence>